<dbReference type="EMBL" id="JANIBK010000100">
    <property type="protein sequence ID" value="MCQ8129805.1"/>
    <property type="molecule type" value="Genomic_DNA"/>
</dbReference>
<dbReference type="Pfam" id="PF12974">
    <property type="entry name" value="Phosphonate-bd"/>
    <property type="match status" value="1"/>
</dbReference>
<protein>
    <submittedName>
        <fullName evidence="2">Phosphate/phosphite/phosphonate ABC transporter substrate-binding protein</fullName>
    </submittedName>
</protein>
<comment type="caution">
    <text evidence="2">The sequence shown here is derived from an EMBL/GenBank/DDBJ whole genome shotgun (WGS) entry which is preliminary data.</text>
</comment>
<keyword evidence="3" id="KW-1185">Reference proteome</keyword>
<feature type="signal peptide" evidence="1">
    <location>
        <begin position="1"/>
        <end position="26"/>
    </location>
</feature>
<sequence>MSKHSILPIFLSGLLGLGLCGSPARAQEKNMTLAYIETGLKELNNTDKHVALQILAKELTKNVDTRLAVTPLNSVREMLDLANAGKLNYSLINSYFYLKNIEQLRPLITDEIWAAQRGQDLEEDYVLIVNNDTDYRDIRSLSGKRLSTYTDDLLMGFYLQQLIQREANTSPERFFKSIKDTRTLSQSVLDVFFKTSDACLVPNHIVDLVVELNPAVKQGIKIVHHSGANFIMALILVFKNNPETEANAIRGNLQELPNSVAGQQILELFHIKTITQIPPESLNNMLSLYRQHQENQHKKTH</sequence>
<keyword evidence="1" id="KW-0732">Signal</keyword>
<accession>A0ABT1U7M6</accession>
<name>A0ABT1U7M6_9GAMM</name>
<proteinExistence type="predicted"/>
<evidence type="ECO:0000256" key="1">
    <source>
        <dbReference type="SAM" id="SignalP"/>
    </source>
</evidence>
<dbReference type="RefSeq" id="WP_256616233.1">
    <property type="nucleotide sequence ID" value="NZ_JANIBK010000100.1"/>
</dbReference>
<evidence type="ECO:0000313" key="2">
    <source>
        <dbReference type="EMBL" id="MCQ8129805.1"/>
    </source>
</evidence>
<feature type="chain" id="PRO_5046388577" evidence="1">
    <location>
        <begin position="27"/>
        <end position="301"/>
    </location>
</feature>
<dbReference type="SUPFAM" id="SSF53850">
    <property type="entry name" value="Periplasmic binding protein-like II"/>
    <property type="match status" value="1"/>
</dbReference>
<organism evidence="2 3">
    <name type="scientific">Methylomonas rivi</name>
    <dbReference type="NCBI Taxonomy" id="2952226"/>
    <lineage>
        <taxon>Bacteria</taxon>
        <taxon>Pseudomonadati</taxon>
        <taxon>Pseudomonadota</taxon>
        <taxon>Gammaproteobacteria</taxon>
        <taxon>Methylococcales</taxon>
        <taxon>Methylococcaceae</taxon>
        <taxon>Methylomonas</taxon>
    </lineage>
</organism>
<dbReference type="Proteomes" id="UP001524586">
    <property type="component" value="Unassembled WGS sequence"/>
</dbReference>
<gene>
    <name evidence="2" type="ORF">NP596_15200</name>
</gene>
<evidence type="ECO:0000313" key="3">
    <source>
        <dbReference type="Proteomes" id="UP001524586"/>
    </source>
</evidence>
<dbReference type="Gene3D" id="3.40.190.10">
    <property type="entry name" value="Periplasmic binding protein-like II"/>
    <property type="match status" value="2"/>
</dbReference>
<reference evidence="2 3" key="1">
    <citation type="submission" date="2022-07" db="EMBL/GenBank/DDBJ databases">
        <title>Methylomonas rivi sp. nov., Methylomonas rosea sp. nov., Methylomonas aureus sp. nov. and Methylomonas subterranea sp. nov., four novel methanotrophs isolated from a freshwater creek and the deep terrestrial subsurface.</title>
        <authorList>
            <person name="Abin C."/>
            <person name="Sankaranarayanan K."/>
            <person name="Garner C."/>
            <person name="Sindelar R."/>
            <person name="Kotary K."/>
            <person name="Garner R."/>
            <person name="Barclay S."/>
            <person name="Lawson P."/>
            <person name="Krumholz L."/>
        </authorList>
    </citation>
    <scope>NUCLEOTIDE SEQUENCE [LARGE SCALE GENOMIC DNA]</scope>
    <source>
        <strain evidence="2 3">WSC-6</strain>
    </source>
</reference>